<dbReference type="InParanoid" id="A0A0C3GMJ7"/>
<sequence>MSFTKYEPLKQETSKDSSESEEKRPWSDEWSATRAWKIVYALSVLIALSTVSNALLFLQLRTTQGQLDAQSYVGLQRNVPTPIPHDDRTIDDEMWDSPEYDFYTGWVALSDNFVQEKGLPGAMRFPWDSSKGIYVLHAYHSLHCVFVLRQSIMEHRDNLNQTWPFSHVTHCLHVLREDATCTADDTPRYTGRLHDESKHAEPSSGTGQIRTCRDWNKLRQFALDNSACYRRPVDRYVPLLDRYKNCPDGSKPWEELE</sequence>
<protein>
    <submittedName>
        <fullName evidence="4">Uncharacterized protein</fullName>
    </submittedName>
</protein>
<dbReference type="Proteomes" id="UP000054321">
    <property type="component" value="Unassembled WGS sequence"/>
</dbReference>
<gene>
    <name evidence="4" type="ORF">OIDMADRAFT_20537</name>
</gene>
<reference evidence="5" key="2">
    <citation type="submission" date="2015-01" db="EMBL/GenBank/DDBJ databases">
        <title>Evolutionary Origins and Diversification of the Mycorrhizal Mutualists.</title>
        <authorList>
            <consortium name="DOE Joint Genome Institute"/>
            <consortium name="Mycorrhizal Genomics Consortium"/>
            <person name="Kohler A."/>
            <person name="Kuo A."/>
            <person name="Nagy L.G."/>
            <person name="Floudas D."/>
            <person name="Copeland A."/>
            <person name="Barry K.W."/>
            <person name="Cichocki N."/>
            <person name="Veneault-Fourrey C."/>
            <person name="LaButti K."/>
            <person name="Lindquist E.A."/>
            <person name="Lipzen A."/>
            <person name="Lundell T."/>
            <person name="Morin E."/>
            <person name="Murat C."/>
            <person name="Riley R."/>
            <person name="Ohm R."/>
            <person name="Sun H."/>
            <person name="Tunlid A."/>
            <person name="Henrissat B."/>
            <person name="Grigoriev I.V."/>
            <person name="Hibbett D.S."/>
            <person name="Martin F."/>
        </authorList>
    </citation>
    <scope>NUCLEOTIDE SEQUENCE [LARGE SCALE GENOMIC DNA]</scope>
    <source>
        <strain evidence="5">Zn</strain>
    </source>
</reference>
<keyword evidence="3" id="KW-0812">Transmembrane</keyword>
<feature type="region of interest" description="Disordered" evidence="2">
    <location>
        <begin position="1"/>
        <end position="24"/>
    </location>
</feature>
<keyword evidence="3" id="KW-1133">Transmembrane helix</keyword>
<dbReference type="PANTHER" id="PTHR33365:SF6">
    <property type="entry name" value="OXIDASE USTYA"/>
    <property type="match status" value="1"/>
</dbReference>
<accession>A0A0C3GMJ7</accession>
<feature type="compositionally biased region" description="Basic and acidic residues" evidence="2">
    <location>
        <begin position="7"/>
        <end position="24"/>
    </location>
</feature>
<feature type="transmembrane region" description="Helical" evidence="3">
    <location>
        <begin position="38"/>
        <end position="58"/>
    </location>
</feature>
<proteinExistence type="inferred from homology"/>
<evidence type="ECO:0000313" key="5">
    <source>
        <dbReference type="Proteomes" id="UP000054321"/>
    </source>
</evidence>
<dbReference type="AlphaFoldDB" id="A0A0C3GMJ7"/>
<dbReference type="InterPro" id="IPR021765">
    <property type="entry name" value="UstYa-like"/>
</dbReference>
<organism evidence="4 5">
    <name type="scientific">Oidiodendron maius (strain Zn)</name>
    <dbReference type="NCBI Taxonomy" id="913774"/>
    <lineage>
        <taxon>Eukaryota</taxon>
        <taxon>Fungi</taxon>
        <taxon>Dikarya</taxon>
        <taxon>Ascomycota</taxon>
        <taxon>Pezizomycotina</taxon>
        <taxon>Leotiomycetes</taxon>
        <taxon>Leotiomycetes incertae sedis</taxon>
        <taxon>Myxotrichaceae</taxon>
        <taxon>Oidiodendron</taxon>
    </lineage>
</organism>
<dbReference type="GO" id="GO:0043386">
    <property type="term" value="P:mycotoxin biosynthetic process"/>
    <property type="evidence" value="ECO:0007669"/>
    <property type="project" value="InterPro"/>
</dbReference>
<reference evidence="4 5" key="1">
    <citation type="submission" date="2014-04" db="EMBL/GenBank/DDBJ databases">
        <authorList>
            <consortium name="DOE Joint Genome Institute"/>
            <person name="Kuo A."/>
            <person name="Martino E."/>
            <person name="Perotto S."/>
            <person name="Kohler A."/>
            <person name="Nagy L.G."/>
            <person name="Floudas D."/>
            <person name="Copeland A."/>
            <person name="Barry K.W."/>
            <person name="Cichocki N."/>
            <person name="Veneault-Fourrey C."/>
            <person name="LaButti K."/>
            <person name="Lindquist E.A."/>
            <person name="Lipzen A."/>
            <person name="Lundell T."/>
            <person name="Morin E."/>
            <person name="Murat C."/>
            <person name="Sun H."/>
            <person name="Tunlid A."/>
            <person name="Henrissat B."/>
            <person name="Grigoriev I.V."/>
            <person name="Hibbett D.S."/>
            <person name="Martin F."/>
            <person name="Nordberg H.P."/>
            <person name="Cantor M.N."/>
            <person name="Hua S.X."/>
        </authorList>
    </citation>
    <scope>NUCLEOTIDE SEQUENCE [LARGE SCALE GENOMIC DNA]</scope>
    <source>
        <strain evidence="4 5">Zn</strain>
    </source>
</reference>
<dbReference type="Pfam" id="PF11807">
    <property type="entry name" value="UstYa"/>
    <property type="match status" value="1"/>
</dbReference>
<evidence type="ECO:0000256" key="3">
    <source>
        <dbReference type="SAM" id="Phobius"/>
    </source>
</evidence>
<dbReference type="PANTHER" id="PTHR33365">
    <property type="entry name" value="YALI0B05434P"/>
    <property type="match status" value="1"/>
</dbReference>
<evidence type="ECO:0000256" key="2">
    <source>
        <dbReference type="SAM" id="MobiDB-lite"/>
    </source>
</evidence>
<dbReference type="HOGENOM" id="CLU_042941_1_1_1"/>
<keyword evidence="3" id="KW-0472">Membrane</keyword>
<dbReference type="EMBL" id="KN832882">
    <property type="protein sequence ID" value="KIM97340.1"/>
    <property type="molecule type" value="Genomic_DNA"/>
</dbReference>
<comment type="similarity">
    <text evidence="1">Belongs to the ustYa family.</text>
</comment>
<evidence type="ECO:0000313" key="4">
    <source>
        <dbReference type="EMBL" id="KIM97340.1"/>
    </source>
</evidence>
<name>A0A0C3GMJ7_OIDMZ</name>
<dbReference type="OrthoDB" id="3687641at2759"/>
<evidence type="ECO:0000256" key="1">
    <source>
        <dbReference type="ARBA" id="ARBA00035112"/>
    </source>
</evidence>
<keyword evidence="5" id="KW-1185">Reference proteome</keyword>